<keyword evidence="5 9" id="KW-0238">DNA-binding</keyword>
<dbReference type="Gene3D" id="6.10.250.690">
    <property type="match status" value="1"/>
</dbReference>
<evidence type="ECO:0000256" key="7">
    <source>
        <dbReference type="ARBA" id="ARBA00024867"/>
    </source>
</evidence>
<feature type="DNA-binding region" description="OmpR/PhoB-type" evidence="9">
    <location>
        <begin position="132"/>
        <end position="231"/>
    </location>
</feature>
<dbReference type="Gene3D" id="1.10.10.10">
    <property type="entry name" value="Winged helix-like DNA-binding domain superfamily/Winged helix DNA-binding domain"/>
    <property type="match status" value="1"/>
</dbReference>
<dbReference type="GO" id="GO:0005829">
    <property type="term" value="C:cytosol"/>
    <property type="evidence" value="ECO:0007669"/>
    <property type="project" value="TreeGrafter"/>
</dbReference>
<dbReference type="OrthoDB" id="9790442at2"/>
<comment type="caution">
    <text evidence="12">The sequence shown here is derived from an EMBL/GenBank/DDBJ whole genome shotgun (WGS) entry which is preliminary data.</text>
</comment>
<dbReference type="PANTHER" id="PTHR48111">
    <property type="entry name" value="REGULATOR OF RPOS"/>
    <property type="match status" value="1"/>
</dbReference>
<dbReference type="CDD" id="cd00383">
    <property type="entry name" value="trans_reg_C"/>
    <property type="match status" value="1"/>
</dbReference>
<evidence type="ECO:0000256" key="8">
    <source>
        <dbReference type="PROSITE-ProRule" id="PRU00169"/>
    </source>
</evidence>
<dbReference type="InterPro" id="IPR039420">
    <property type="entry name" value="WalR-like"/>
</dbReference>
<gene>
    <name evidence="12" type="primary">regX3_5</name>
    <name evidence="12" type="ORF">CLORY_09930</name>
</gene>
<reference evidence="12 13" key="1">
    <citation type="submission" date="2017-03" db="EMBL/GenBank/DDBJ databases">
        <title>Genome sequence of Clostridium oryzae DSM 28571.</title>
        <authorList>
            <person name="Poehlein A."/>
            <person name="Daniel R."/>
        </authorList>
    </citation>
    <scope>NUCLEOTIDE SEQUENCE [LARGE SCALE GENOMIC DNA]</scope>
    <source>
        <strain evidence="12 13">DSM 28571</strain>
    </source>
</reference>
<evidence type="ECO:0000256" key="4">
    <source>
        <dbReference type="ARBA" id="ARBA00023015"/>
    </source>
</evidence>
<dbReference type="InterPro" id="IPR001789">
    <property type="entry name" value="Sig_transdc_resp-reg_receiver"/>
</dbReference>
<dbReference type="InterPro" id="IPR036388">
    <property type="entry name" value="WH-like_DNA-bd_sf"/>
</dbReference>
<evidence type="ECO:0000256" key="9">
    <source>
        <dbReference type="PROSITE-ProRule" id="PRU01091"/>
    </source>
</evidence>
<feature type="domain" description="OmpR/PhoB-type" evidence="11">
    <location>
        <begin position="132"/>
        <end position="231"/>
    </location>
</feature>
<dbReference type="Gene3D" id="3.40.50.2300">
    <property type="match status" value="1"/>
</dbReference>
<dbReference type="SMART" id="SM00448">
    <property type="entry name" value="REC"/>
    <property type="match status" value="1"/>
</dbReference>
<dbReference type="GO" id="GO:0006355">
    <property type="term" value="P:regulation of DNA-templated transcription"/>
    <property type="evidence" value="ECO:0007669"/>
    <property type="project" value="InterPro"/>
</dbReference>
<evidence type="ECO:0000313" key="13">
    <source>
        <dbReference type="Proteomes" id="UP000190080"/>
    </source>
</evidence>
<dbReference type="AlphaFoldDB" id="A0A1V4IV75"/>
<evidence type="ECO:0000256" key="3">
    <source>
        <dbReference type="ARBA" id="ARBA00023012"/>
    </source>
</evidence>
<dbReference type="STRING" id="1450648.CLORY_09930"/>
<sequence length="233" mass="26126">MDYSFLNLKKIMLVDDEPDLLKLVSDILKDHGFENIVIAASVKEGVEVSKREKLDLAILDVMLPDGDGFSLMEQMRSFTDVPIIFLTAKDEASDKLAGLGLGADDYIVKPFLPQELLLRVYAVLRRCYKEDTPLVKLDGCMIDFSRAEVIKGDEVTPLTAKEHTLLETLARNEGKIVTVDALCEALWGDNPFGYENSLNAHVRRVREKIELEPSKPTSLITIKGLGYKLNTRK</sequence>
<dbReference type="InterPro" id="IPR011006">
    <property type="entry name" value="CheY-like_superfamily"/>
</dbReference>
<dbReference type="RefSeq" id="WP_079422420.1">
    <property type="nucleotide sequence ID" value="NZ_MZGV01000007.1"/>
</dbReference>
<dbReference type="GO" id="GO:0032993">
    <property type="term" value="C:protein-DNA complex"/>
    <property type="evidence" value="ECO:0007669"/>
    <property type="project" value="TreeGrafter"/>
</dbReference>
<dbReference type="CDD" id="cd17574">
    <property type="entry name" value="REC_OmpR"/>
    <property type="match status" value="1"/>
</dbReference>
<evidence type="ECO:0000256" key="1">
    <source>
        <dbReference type="ARBA" id="ARBA00018672"/>
    </source>
</evidence>
<dbReference type="GO" id="GO:0000156">
    <property type="term" value="F:phosphorelay response regulator activity"/>
    <property type="evidence" value="ECO:0007669"/>
    <property type="project" value="TreeGrafter"/>
</dbReference>
<evidence type="ECO:0000259" key="10">
    <source>
        <dbReference type="PROSITE" id="PS50110"/>
    </source>
</evidence>
<feature type="domain" description="Response regulatory" evidence="10">
    <location>
        <begin position="10"/>
        <end position="124"/>
    </location>
</feature>
<evidence type="ECO:0000256" key="5">
    <source>
        <dbReference type="ARBA" id="ARBA00023125"/>
    </source>
</evidence>
<keyword evidence="3" id="KW-0902">Two-component regulatory system</keyword>
<keyword evidence="13" id="KW-1185">Reference proteome</keyword>
<dbReference type="PANTHER" id="PTHR48111:SF40">
    <property type="entry name" value="PHOSPHATE REGULON TRANSCRIPTIONAL REGULATORY PROTEIN PHOB"/>
    <property type="match status" value="1"/>
</dbReference>
<dbReference type="Pfam" id="PF00072">
    <property type="entry name" value="Response_reg"/>
    <property type="match status" value="1"/>
</dbReference>
<keyword evidence="6" id="KW-0804">Transcription</keyword>
<dbReference type="Proteomes" id="UP000190080">
    <property type="component" value="Unassembled WGS sequence"/>
</dbReference>
<evidence type="ECO:0000259" key="11">
    <source>
        <dbReference type="PROSITE" id="PS51755"/>
    </source>
</evidence>
<dbReference type="InterPro" id="IPR001867">
    <property type="entry name" value="OmpR/PhoB-type_DNA-bd"/>
</dbReference>
<dbReference type="PROSITE" id="PS51755">
    <property type="entry name" value="OMPR_PHOB"/>
    <property type="match status" value="1"/>
</dbReference>
<keyword evidence="2 8" id="KW-0597">Phosphoprotein</keyword>
<accession>A0A1V4IV75</accession>
<name>A0A1V4IV75_9CLOT</name>
<dbReference type="GO" id="GO:0000976">
    <property type="term" value="F:transcription cis-regulatory region binding"/>
    <property type="evidence" value="ECO:0007669"/>
    <property type="project" value="TreeGrafter"/>
</dbReference>
<evidence type="ECO:0000256" key="6">
    <source>
        <dbReference type="ARBA" id="ARBA00023163"/>
    </source>
</evidence>
<dbReference type="Pfam" id="PF00486">
    <property type="entry name" value="Trans_reg_C"/>
    <property type="match status" value="1"/>
</dbReference>
<dbReference type="SMART" id="SM00862">
    <property type="entry name" value="Trans_reg_C"/>
    <property type="match status" value="1"/>
</dbReference>
<dbReference type="EMBL" id="MZGV01000007">
    <property type="protein sequence ID" value="OPJ63809.1"/>
    <property type="molecule type" value="Genomic_DNA"/>
</dbReference>
<protein>
    <recommendedName>
        <fullName evidence="1">Stage 0 sporulation protein A homolog</fullName>
    </recommendedName>
</protein>
<keyword evidence="4" id="KW-0805">Transcription regulation</keyword>
<proteinExistence type="predicted"/>
<comment type="function">
    <text evidence="7">May play the central regulatory role in sporulation. It may be an element of the effector pathway responsible for the activation of sporulation genes in response to nutritional stress. Spo0A may act in concert with spo0H (a sigma factor) to control the expression of some genes that are critical to the sporulation process.</text>
</comment>
<organism evidence="12 13">
    <name type="scientific">Clostridium oryzae</name>
    <dbReference type="NCBI Taxonomy" id="1450648"/>
    <lineage>
        <taxon>Bacteria</taxon>
        <taxon>Bacillati</taxon>
        <taxon>Bacillota</taxon>
        <taxon>Clostridia</taxon>
        <taxon>Eubacteriales</taxon>
        <taxon>Clostridiaceae</taxon>
        <taxon>Clostridium</taxon>
    </lineage>
</organism>
<evidence type="ECO:0000256" key="2">
    <source>
        <dbReference type="ARBA" id="ARBA00022553"/>
    </source>
</evidence>
<dbReference type="SUPFAM" id="SSF52172">
    <property type="entry name" value="CheY-like"/>
    <property type="match status" value="1"/>
</dbReference>
<dbReference type="PROSITE" id="PS50110">
    <property type="entry name" value="RESPONSE_REGULATORY"/>
    <property type="match status" value="1"/>
</dbReference>
<evidence type="ECO:0000313" key="12">
    <source>
        <dbReference type="EMBL" id="OPJ63809.1"/>
    </source>
</evidence>
<feature type="modified residue" description="4-aspartylphosphate" evidence="8">
    <location>
        <position position="60"/>
    </location>
</feature>